<dbReference type="AlphaFoldDB" id="A0A6N3QSR3"/>
<protein>
    <submittedName>
        <fullName evidence="1">Tryptophanyl-tRNA synthetase</fullName>
        <ecNumber evidence="1">6.1.1.2</ecNumber>
    </submittedName>
</protein>
<name>A0A6N3QSR3_SHIFL</name>
<keyword evidence="1" id="KW-0030">Aminoacyl-tRNA synthetase</keyword>
<dbReference type="EC" id="6.1.1.2" evidence="1"/>
<dbReference type="GO" id="GO:0006436">
    <property type="term" value="P:tryptophanyl-tRNA aminoacylation"/>
    <property type="evidence" value="ECO:0007669"/>
    <property type="project" value="TreeGrafter"/>
</dbReference>
<evidence type="ECO:0000313" key="1">
    <source>
        <dbReference type="EMBL" id="EFW61472.1"/>
    </source>
</evidence>
<gene>
    <name evidence="1" type="ORF">SGF_01056</name>
</gene>
<dbReference type="GO" id="GO:0004830">
    <property type="term" value="F:tryptophan-tRNA ligase activity"/>
    <property type="evidence" value="ECO:0007669"/>
    <property type="project" value="UniProtKB-EC"/>
</dbReference>
<accession>A0A6N3QSR3</accession>
<organism evidence="1 2">
    <name type="scientific">Shigella flexneri CDC 796-83</name>
    <dbReference type="NCBI Taxonomy" id="945360"/>
    <lineage>
        <taxon>Bacteria</taxon>
        <taxon>Pseudomonadati</taxon>
        <taxon>Pseudomonadota</taxon>
        <taxon>Gammaproteobacteria</taxon>
        <taxon>Enterobacterales</taxon>
        <taxon>Enterobacteriaceae</taxon>
        <taxon>Shigella</taxon>
    </lineage>
</organism>
<dbReference type="PANTHER" id="PTHR43766">
    <property type="entry name" value="TRYPTOPHAN--TRNA LIGASE, MITOCHONDRIAL"/>
    <property type="match status" value="1"/>
</dbReference>
<dbReference type="EMBL" id="AERO01000051">
    <property type="protein sequence ID" value="EFW61472.1"/>
    <property type="molecule type" value="Genomic_DNA"/>
</dbReference>
<sequence>MQNKAGVSNLLDILSAVTGQSIPELEKQFEGKMYGHLKGEVADAVSGMLTELQERYHRFRNDEAFLQQVMKDGAEKASVHASRTLKAVYEAIGFVAKP</sequence>
<dbReference type="InterPro" id="IPR050203">
    <property type="entry name" value="Trp-tRNA_synthetase"/>
</dbReference>
<dbReference type="GO" id="GO:0005829">
    <property type="term" value="C:cytosol"/>
    <property type="evidence" value="ECO:0007669"/>
    <property type="project" value="TreeGrafter"/>
</dbReference>
<evidence type="ECO:0000313" key="2">
    <source>
        <dbReference type="Proteomes" id="UP000003302"/>
    </source>
</evidence>
<comment type="caution">
    <text evidence="1">The sequence shown here is derived from an EMBL/GenBank/DDBJ whole genome shotgun (WGS) entry which is preliminary data.</text>
</comment>
<dbReference type="Gene3D" id="3.40.50.620">
    <property type="entry name" value="HUPs"/>
    <property type="match status" value="1"/>
</dbReference>
<dbReference type="Gene3D" id="1.10.240.10">
    <property type="entry name" value="Tyrosyl-Transfer RNA Synthetase"/>
    <property type="match status" value="1"/>
</dbReference>
<dbReference type="SUPFAM" id="SSF52374">
    <property type="entry name" value="Nucleotidylyl transferase"/>
    <property type="match status" value="1"/>
</dbReference>
<keyword evidence="1" id="KW-0436">Ligase</keyword>
<dbReference type="InterPro" id="IPR014729">
    <property type="entry name" value="Rossmann-like_a/b/a_fold"/>
</dbReference>
<reference evidence="1 2" key="1">
    <citation type="submission" date="2011-01" db="EMBL/GenBank/DDBJ databases">
        <title>Shigella flexneri CDC 796-83 whole genome shotgun sequencing project.</title>
        <authorList>
            <person name="Mane S.P."/>
            <person name="Sobral B.W."/>
            <person name="Cebula T."/>
            <person name="Chertkov O."/>
            <person name="Munk A.C."/>
            <person name="Tapia R."/>
            <person name="Green L."/>
            <person name="Rogers Y."/>
            <person name="Detter J.C."/>
            <person name="Bruce D."/>
            <person name="Brettin T.S."/>
        </authorList>
    </citation>
    <scope>NUCLEOTIDE SEQUENCE [LARGE SCALE GENOMIC DNA]</scope>
    <source>
        <strain evidence="1 2">CDC 796-83</strain>
    </source>
</reference>
<proteinExistence type="predicted"/>
<dbReference type="PANTHER" id="PTHR43766:SF1">
    <property type="entry name" value="TRYPTOPHAN--TRNA LIGASE, MITOCHONDRIAL"/>
    <property type="match status" value="1"/>
</dbReference>
<dbReference type="Proteomes" id="UP000003302">
    <property type="component" value="Unassembled WGS sequence"/>
</dbReference>